<organism evidence="1 2">
    <name type="scientific">Paraburkholderia ribeironis</name>
    <dbReference type="NCBI Taxonomy" id="1247936"/>
    <lineage>
        <taxon>Bacteria</taxon>
        <taxon>Pseudomonadati</taxon>
        <taxon>Pseudomonadota</taxon>
        <taxon>Betaproteobacteria</taxon>
        <taxon>Burkholderiales</taxon>
        <taxon>Burkholderiaceae</taxon>
        <taxon>Paraburkholderia</taxon>
    </lineage>
</organism>
<accession>A0A1N7RUS0</accession>
<gene>
    <name evidence="1" type="ORF">BN2475_180007</name>
</gene>
<reference evidence="1 2" key="1">
    <citation type="submission" date="2016-12" db="EMBL/GenBank/DDBJ databases">
        <authorList>
            <person name="Song W.-J."/>
            <person name="Kurnit D.M."/>
        </authorList>
    </citation>
    <scope>NUCLEOTIDE SEQUENCE [LARGE SCALE GENOMIC DNA]</scope>
    <source>
        <strain evidence="1 2">STM7296</strain>
    </source>
</reference>
<keyword evidence="2" id="KW-1185">Reference proteome</keyword>
<name>A0A1N7RUS0_9BURK</name>
<evidence type="ECO:0000313" key="1">
    <source>
        <dbReference type="EMBL" id="SIT38857.1"/>
    </source>
</evidence>
<evidence type="ECO:0000313" key="2">
    <source>
        <dbReference type="Proteomes" id="UP000187012"/>
    </source>
</evidence>
<proteinExistence type="predicted"/>
<dbReference type="AlphaFoldDB" id="A0A1N7RUS0"/>
<dbReference type="EMBL" id="CYGX02000018">
    <property type="protein sequence ID" value="SIT38857.1"/>
    <property type="molecule type" value="Genomic_DNA"/>
</dbReference>
<protein>
    <submittedName>
        <fullName evidence="1">Uncharacterized protein</fullName>
    </submittedName>
</protein>
<sequence length="80" mass="8382">MRIVVICRTELTGGKVATDLRARGHAVVAASPTSGVNAMTGEGLKEALTVTNARLGTVNFDVVKRDARRAISGKHPRGTP</sequence>
<dbReference type="RefSeq" id="WP_174641905.1">
    <property type="nucleotide sequence ID" value="NZ_CYGX02000018.1"/>
</dbReference>
<dbReference type="Proteomes" id="UP000187012">
    <property type="component" value="Unassembled WGS sequence"/>
</dbReference>
<dbReference type="STRING" id="1247936.BN2475_180007"/>